<dbReference type="EMBL" id="LT552109">
    <property type="protein sequence ID" value="SAL98485.1"/>
    <property type="molecule type" value="Genomic_DNA"/>
</dbReference>
<dbReference type="GO" id="GO:0005778">
    <property type="term" value="C:peroxisomal membrane"/>
    <property type="evidence" value="ECO:0007669"/>
    <property type="project" value="TreeGrafter"/>
</dbReference>
<dbReference type="PROSITE" id="PS50065">
    <property type="entry name" value="HMG_COA_REDUCTASE_4"/>
    <property type="match status" value="1"/>
</dbReference>
<evidence type="ECO:0000256" key="4">
    <source>
        <dbReference type="ARBA" id="ARBA00022824"/>
    </source>
</evidence>
<dbReference type="GO" id="GO:0005789">
    <property type="term" value="C:endoplasmic reticulum membrane"/>
    <property type="evidence" value="ECO:0007669"/>
    <property type="project" value="UniProtKB-SubCell"/>
</dbReference>
<evidence type="ECO:0000256" key="2">
    <source>
        <dbReference type="ARBA" id="ARBA00007661"/>
    </source>
</evidence>
<comment type="similarity">
    <text evidence="2 9">Belongs to the HMG-CoA reductase family.</text>
</comment>
<reference evidence="12" key="1">
    <citation type="submission" date="2016-04" db="EMBL/GenBank/DDBJ databases">
        <authorList>
            <person name="Evans L.H."/>
            <person name="Alamgir A."/>
            <person name="Owens N."/>
            <person name="Weber N.D."/>
            <person name="Virtaneva K."/>
            <person name="Barbian K."/>
            <person name="Babar A."/>
            <person name="Rosenke K."/>
        </authorList>
    </citation>
    <scope>NUCLEOTIDE SEQUENCE [LARGE SCALE GENOMIC DNA]</scope>
    <source>
        <strain evidence="12">CBS 101.48</strain>
    </source>
</reference>
<dbReference type="GO" id="GO:0004420">
    <property type="term" value="F:hydroxymethylglutaryl-CoA reductase (NADPH) activity"/>
    <property type="evidence" value="ECO:0007669"/>
    <property type="project" value="UniProtKB-EC"/>
</dbReference>
<proteinExistence type="inferred from homology"/>
<sequence>MLTSRSRTTAFQSASSLFGRSVHQAAKLSSRSPIEMIVVILILGSFCYFSLFNLARSSDLFSGTVTRLYPTTVYASPESSKFTALAASSDGSFTVDDNTIMVQLKQILVTDPQRGNVLDKATLNSVLQFQTMIENDIFVPDDAINGKQFVYSKDLCYKTTATNVCFAPSATDFWQHNEQQLKDDQNILQTVAKHQGQADYLFGDLQASSASSLALFYAFNASSKTHQYLTDLWAHKVVTLPPGDLVSLSNSANGPQKNIFVWLFILSRNIVFRIKELLEVADKVDIYVILTGYLMMIATFVSLYINMRTLGSRYTLATAVIVNGFFAFMLSLLTVRSLGINVSPDVLAEAIPFLAVTIGFERPFKLTKRVLQYSKETPLTKQEIRNTVMRAVDSVVLPIARDCFMEITVLVLGAKSGVAGLREFCLLSAILLAFDFVLLFTWYTAVLALKLELLRIREINGKTTVKNGTSKPPTTGYIRSAFVKAFSDDSTLGVNPAANTQKSDGPIIGRVKLMMIVGFVMMHIFNVCSTFQAPQVNIDEPNVAGVLNQLLKQHRLSSSASRPILVEVFPPMSFQVAMSSINFVPAFIVEPLEILFSVTAGYLQHPIISKWLTLGLFVSLFLNTYLFKMARQPKETTSQPASVAPSVLVAEPSAVVTRPRSHTTSRRTTPRPAHNTSSITRPLDECVGLMGTPEELTDEEVITLVQAGKMASYALEKILGDLERAVSIRRALISRASVTKTLETSALPLANYHYDKVMGACCENVIGYMPIPVGIAGPMNIDGVNVHIPMATTEGCLVASAARGCKAINAGGGAWTVVTADGMTRGPCVEFPTVLRAAECKRWIEQEGNTILTDAFNSTSRFARLRKLKVALAGKLVFIRFSTTTGDAMGMNMISKGCEKALGVLSGTFEDMQIISLSGNYCTDKKPAAINWIEGRGKSVVAEAVIPGAVVEKVLKTTVDALVELNISKNLIGSAMAGSVGGFNAHAANILTAVYLATGQDPAQNVESSNCITLMKGVNGNQDLHISCTMPCIEVGTIGGGTILPPQQSMLDMLGVRGPHPTEPGKNAQRLARIICASVMAGELSLCAALAAGHLVQAHMAHNRSAAAATTPASTPVNGKEPGTCIKS</sequence>
<evidence type="ECO:0000259" key="11">
    <source>
        <dbReference type="PROSITE" id="PS50156"/>
    </source>
</evidence>
<feature type="transmembrane region" description="Helical" evidence="9">
    <location>
        <begin position="286"/>
        <end position="307"/>
    </location>
</feature>
<keyword evidence="8 9" id="KW-0472">Membrane</keyword>
<dbReference type="PROSITE" id="PS00318">
    <property type="entry name" value="HMG_COA_REDUCTASE_2"/>
    <property type="match status" value="1"/>
</dbReference>
<dbReference type="OMA" id="ILCVKLE"/>
<dbReference type="PANTHER" id="PTHR10572:SF24">
    <property type="entry name" value="3-HYDROXY-3-METHYLGLUTARYL-COENZYME A REDUCTASE"/>
    <property type="match status" value="1"/>
</dbReference>
<feature type="transmembrane region" description="Helical" evidence="9">
    <location>
        <begin position="426"/>
        <end position="449"/>
    </location>
</feature>
<evidence type="ECO:0000256" key="6">
    <source>
        <dbReference type="ARBA" id="ARBA00022989"/>
    </source>
</evidence>
<dbReference type="STRING" id="4829.A0A168MGP3"/>
<comment type="catalytic activity">
    <reaction evidence="9">
        <text>(R)-mevalonate + 2 NADP(+) + CoA = (3S)-3-hydroxy-3-methylglutaryl-CoA + 2 NADPH + 2 H(+)</text>
        <dbReference type="Rhea" id="RHEA:15989"/>
        <dbReference type="ChEBI" id="CHEBI:15378"/>
        <dbReference type="ChEBI" id="CHEBI:36464"/>
        <dbReference type="ChEBI" id="CHEBI:43074"/>
        <dbReference type="ChEBI" id="CHEBI:57287"/>
        <dbReference type="ChEBI" id="CHEBI:57783"/>
        <dbReference type="ChEBI" id="CHEBI:58349"/>
        <dbReference type="EC" id="1.1.1.34"/>
    </reaction>
</comment>
<feature type="transmembrane region" description="Helical" evidence="9">
    <location>
        <begin position="314"/>
        <end position="335"/>
    </location>
</feature>
<comment type="subcellular location">
    <subcellularLocation>
        <location evidence="1 9">Endoplasmic reticulum membrane</location>
        <topology evidence="1 9">Multi-pass membrane protein</topology>
    </subcellularLocation>
</comment>
<dbReference type="Gene3D" id="1.10.3270.10">
    <property type="entry name" value="HMGR, N-terminal domain"/>
    <property type="match status" value="1"/>
</dbReference>
<dbReference type="Proteomes" id="UP000078561">
    <property type="component" value="Unassembled WGS sequence"/>
</dbReference>
<dbReference type="AlphaFoldDB" id="A0A168MGP3"/>
<dbReference type="GO" id="GO:0015936">
    <property type="term" value="P:coenzyme A metabolic process"/>
    <property type="evidence" value="ECO:0007669"/>
    <property type="project" value="InterPro"/>
</dbReference>
<dbReference type="InterPro" id="IPR004554">
    <property type="entry name" value="HMG_CoA_Rdtase_eu_arc"/>
</dbReference>
<evidence type="ECO:0000256" key="9">
    <source>
        <dbReference type="RuleBase" id="RU361219"/>
    </source>
</evidence>
<dbReference type="InterPro" id="IPR023076">
    <property type="entry name" value="HMG_CoA_Rdtase_CS"/>
</dbReference>
<dbReference type="InterPro" id="IPR009023">
    <property type="entry name" value="HMG_CoA_Rdtase_NAD(P)-bd_sf"/>
</dbReference>
<evidence type="ECO:0000256" key="5">
    <source>
        <dbReference type="ARBA" id="ARBA00022857"/>
    </source>
</evidence>
<dbReference type="GO" id="GO:0006696">
    <property type="term" value="P:ergosterol biosynthetic process"/>
    <property type="evidence" value="ECO:0007669"/>
    <property type="project" value="TreeGrafter"/>
</dbReference>
<dbReference type="NCBIfam" id="TIGR00533">
    <property type="entry name" value="HMG_CoA_R_NADP"/>
    <property type="match status" value="1"/>
</dbReference>
<dbReference type="CDD" id="cd00643">
    <property type="entry name" value="HMG-CoA_reductase_classI"/>
    <property type="match status" value="1"/>
</dbReference>
<evidence type="ECO:0000256" key="8">
    <source>
        <dbReference type="ARBA" id="ARBA00023136"/>
    </source>
</evidence>
<dbReference type="InterPro" id="IPR000731">
    <property type="entry name" value="SSD"/>
</dbReference>
<dbReference type="EC" id="1.1.1.34" evidence="9"/>
<keyword evidence="6 9" id="KW-1133">Transmembrane helix</keyword>
<keyword evidence="13" id="KW-1185">Reference proteome</keyword>
<dbReference type="Gene3D" id="3.30.70.420">
    <property type="entry name" value="Hydroxymethylglutaryl-CoA reductase, class I/II, NAD/NADP-binding domain"/>
    <property type="match status" value="1"/>
</dbReference>
<dbReference type="PROSITE" id="PS00066">
    <property type="entry name" value="HMG_COA_REDUCTASE_1"/>
    <property type="match status" value="1"/>
</dbReference>
<dbReference type="InterPro" id="IPR002202">
    <property type="entry name" value="HMG_CoA_Rdtase"/>
</dbReference>
<dbReference type="FunFam" id="3.90.770.10:FF:000001">
    <property type="entry name" value="3-hydroxy-3-methylglutaryl coenzyme A reductase"/>
    <property type="match status" value="1"/>
</dbReference>
<feature type="region of interest" description="Disordered" evidence="10">
    <location>
        <begin position="658"/>
        <end position="678"/>
    </location>
</feature>
<dbReference type="FunFam" id="1.10.3270.10:FF:000001">
    <property type="entry name" value="3-hydroxy-3-methylglutaryl coenzyme A reductase"/>
    <property type="match status" value="1"/>
</dbReference>
<feature type="compositionally biased region" description="Basic residues" evidence="10">
    <location>
        <begin position="659"/>
        <end position="669"/>
    </location>
</feature>
<dbReference type="InterPro" id="IPR009029">
    <property type="entry name" value="HMG_CoA_Rdtase_sub-bd_dom_sf"/>
</dbReference>
<evidence type="ECO:0000256" key="1">
    <source>
        <dbReference type="ARBA" id="ARBA00004477"/>
    </source>
</evidence>
<feature type="compositionally biased region" description="Low complexity" evidence="10">
    <location>
        <begin position="1107"/>
        <end position="1116"/>
    </location>
</feature>
<evidence type="ECO:0000313" key="13">
    <source>
        <dbReference type="Proteomes" id="UP000078561"/>
    </source>
</evidence>
<keyword evidence="5 9" id="KW-0521">NADP</keyword>
<dbReference type="PROSITE" id="PS01192">
    <property type="entry name" value="HMG_COA_REDUCTASE_3"/>
    <property type="match status" value="1"/>
</dbReference>
<organism evidence="12">
    <name type="scientific">Absidia glauca</name>
    <name type="common">Pin mould</name>
    <dbReference type="NCBI Taxonomy" id="4829"/>
    <lineage>
        <taxon>Eukaryota</taxon>
        <taxon>Fungi</taxon>
        <taxon>Fungi incertae sedis</taxon>
        <taxon>Mucoromycota</taxon>
        <taxon>Mucoromycotina</taxon>
        <taxon>Mucoromycetes</taxon>
        <taxon>Mucorales</taxon>
        <taxon>Cunninghamellaceae</taxon>
        <taxon>Absidia</taxon>
    </lineage>
</organism>
<gene>
    <name evidence="12" type="primary">ABSGL_04022.1 scaffold 4782</name>
</gene>
<keyword evidence="3 9" id="KW-0812">Transmembrane</keyword>
<dbReference type="PROSITE" id="PS50156">
    <property type="entry name" value="SSD"/>
    <property type="match status" value="1"/>
</dbReference>
<keyword evidence="4 9" id="KW-0256">Endoplasmic reticulum</keyword>
<evidence type="ECO:0000256" key="10">
    <source>
        <dbReference type="SAM" id="MobiDB-lite"/>
    </source>
</evidence>
<dbReference type="SUPFAM" id="SSF56542">
    <property type="entry name" value="Substrate-binding domain of HMG-CoA reductase"/>
    <property type="match status" value="1"/>
</dbReference>
<evidence type="ECO:0000256" key="7">
    <source>
        <dbReference type="ARBA" id="ARBA00023002"/>
    </source>
</evidence>
<feature type="region of interest" description="Disordered" evidence="10">
    <location>
        <begin position="1107"/>
        <end position="1128"/>
    </location>
</feature>
<dbReference type="InterPro" id="IPR023074">
    <property type="entry name" value="HMG_CoA_Rdtase_cat_sf"/>
</dbReference>
<name>A0A168MGP3_ABSGL</name>
<dbReference type="Pfam" id="PF12349">
    <property type="entry name" value="Sterol-sensing"/>
    <property type="match status" value="1"/>
</dbReference>
<accession>A0A168MGP3</accession>
<dbReference type="InParanoid" id="A0A168MGP3"/>
<feature type="domain" description="SSD" evidence="11">
    <location>
        <begin position="285"/>
        <end position="449"/>
    </location>
</feature>
<evidence type="ECO:0000313" key="12">
    <source>
        <dbReference type="EMBL" id="SAL98485.1"/>
    </source>
</evidence>
<dbReference type="PRINTS" id="PR00071">
    <property type="entry name" value="HMGCOARDTASE"/>
</dbReference>
<evidence type="ECO:0000256" key="3">
    <source>
        <dbReference type="ARBA" id="ARBA00022692"/>
    </source>
</evidence>
<protein>
    <recommendedName>
        <fullName evidence="9">3-hydroxy-3-methylglutaryl coenzyme A reductase</fullName>
        <shortName evidence="9">HMG-CoA reductase</shortName>
        <ecNumber evidence="9">1.1.1.34</ecNumber>
    </recommendedName>
</protein>
<dbReference type="FunCoup" id="A0A168MGP3">
    <property type="interactions" value="269"/>
</dbReference>
<dbReference type="PANTHER" id="PTHR10572">
    <property type="entry name" value="3-HYDROXY-3-METHYLGLUTARYL-COENZYME A REDUCTASE"/>
    <property type="match status" value="1"/>
</dbReference>
<dbReference type="OrthoDB" id="310654at2759"/>
<dbReference type="SUPFAM" id="SSF55035">
    <property type="entry name" value="NAD-binding domain of HMG-CoA reductase"/>
    <property type="match status" value="1"/>
</dbReference>
<dbReference type="InterPro" id="IPR023282">
    <property type="entry name" value="HMG_CoA_Rdtase_N"/>
</dbReference>
<dbReference type="Pfam" id="PF00368">
    <property type="entry name" value="HMG-CoA_red"/>
    <property type="match status" value="1"/>
</dbReference>
<dbReference type="GO" id="GO:0008299">
    <property type="term" value="P:isoprenoid biosynthetic process"/>
    <property type="evidence" value="ECO:0007669"/>
    <property type="project" value="InterPro"/>
</dbReference>
<keyword evidence="7 9" id="KW-0560">Oxidoreductase</keyword>
<dbReference type="Gene3D" id="3.90.770.10">
    <property type="entry name" value="3-hydroxy-3-methylglutaryl-coenzyme A Reductase, Chain A, domain 2"/>
    <property type="match status" value="1"/>
</dbReference>
<feature type="transmembrane region" description="Helical" evidence="9">
    <location>
        <begin position="34"/>
        <end position="54"/>
    </location>
</feature>
<comment type="pathway">
    <text evidence="9">Metabolic intermediate biosynthesis; (R)-mevalonate biosynthesis; (R)-mevalonate from acetyl-CoA: step 3/3.</text>
</comment>
<dbReference type="UniPathway" id="UPA00058">
    <property type="reaction ID" value="UER00103"/>
</dbReference>
<dbReference type="InterPro" id="IPR053958">
    <property type="entry name" value="HMGCR/SNAP/NPC1-like_SSD"/>
</dbReference>
<dbReference type="FunFam" id="3.30.70.420:FF:000001">
    <property type="entry name" value="3-hydroxy-3-methylglutaryl coenzyme A reductase"/>
    <property type="match status" value="1"/>
</dbReference>